<evidence type="ECO:0000256" key="1">
    <source>
        <dbReference type="SAM" id="MobiDB-lite"/>
    </source>
</evidence>
<comment type="caution">
    <text evidence="3">The sequence shown here is derived from an EMBL/GenBank/DDBJ whole genome shotgun (WGS) entry which is preliminary data.</text>
</comment>
<dbReference type="PANTHER" id="PTHR31170:SF18">
    <property type="entry name" value="(WILD MALAYSIAN BANANA) HYPOTHETICAL PROTEIN"/>
    <property type="match status" value="1"/>
</dbReference>
<sequence>MDNISSVSERRRVVRQGTGSAQPGFQDDESGRRSVVIADEENIVTKDWLISMKDGGEQGSTKSKKTTQIQKVLPMLRLIKDNKEFYDPMVVSIGDEGKKMMKEFIKGEVMPPSRTGDKPQKGTTNFHAKKISDGGDGQPLHLLELLRTELVGECKDPDPVASQNGDWHSYRSVEELNTVGINFTRSDTFHLHNVSYKSHLIHGELSLPPIAVDDSTKHKFLNLIAYETCPDAPEDYMITSYICFLDSVIDNGKDVKELRSKGILLNSLGSDQQVADLFNQLSTNLVPDPIVYGDVKGKIEKHYKNKYRMAEIKHTHFGSPWSVIALLAGVFVIFITVIQTYFTVFPLK</sequence>
<keyword evidence="2" id="KW-1133">Transmembrane helix</keyword>
<feature type="transmembrane region" description="Helical" evidence="2">
    <location>
        <begin position="321"/>
        <end position="344"/>
    </location>
</feature>
<keyword evidence="2" id="KW-0472">Membrane</keyword>
<evidence type="ECO:0000313" key="3">
    <source>
        <dbReference type="EMBL" id="KAF8413554.1"/>
    </source>
</evidence>
<accession>A0A835DUT8</accession>
<keyword evidence="4" id="KW-1185">Reference proteome</keyword>
<organism evidence="3 4">
    <name type="scientific">Tetracentron sinense</name>
    <name type="common">Spur-leaf</name>
    <dbReference type="NCBI Taxonomy" id="13715"/>
    <lineage>
        <taxon>Eukaryota</taxon>
        <taxon>Viridiplantae</taxon>
        <taxon>Streptophyta</taxon>
        <taxon>Embryophyta</taxon>
        <taxon>Tracheophyta</taxon>
        <taxon>Spermatophyta</taxon>
        <taxon>Magnoliopsida</taxon>
        <taxon>Trochodendrales</taxon>
        <taxon>Trochodendraceae</taxon>
        <taxon>Tetracentron</taxon>
    </lineage>
</organism>
<dbReference type="InterPro" id="IPR004158">
    <property type="entry name" value="DUF247_pln"/>
</dbReference>
<protein>
    <submittedName>
        <fullName evidence="3">Uncharacterized protein</fullName>
    </submittedName>
</protein>
<dbReference type="OrthoDB" id="1849062at2759"/>
<dbReference type="PANTHER" id="PTHR31170">
    <property type="entry name" value="BNAC04G53230D PROTEIN"/>
    <property type="match status" value="1"/>
</dbReference>
<keyword evidence="2" id="KW-0812">Transmembrane</keyword>
<dbReference type="Pfam" id="PF03140">
    <property type="entry name" value="DUF247"/>
    <property type="match status" value="1"/>
</dbReference>
<evidence type="ECO:0000313" key="4">
    <source>
        <dbReference type="Proteomes" id="UP000655225"/>
    </source>
</evidence>
<dbReference type="OMA" id="TIMQTHY"/>
<dbReference type="EMBL" id="JABCRI010000001">
    <property type="protein sequence ID" value="KAF8413554.1"/>
    <property type="molecule type" value="Genomic_DNA"/>
</dbReference>
<dbReference type="AlphaFoldDB" id="A0A835DUT8"/>
<proteinExistence type="predicted"/>
<dbReference type="Proteomes" id="UP000655225">
    <property type="component" value="Unassembled WGS sequence"/>
</dbReference>
<name>A0A835DUT8_TETSI</name>
<feature type="region of interest" description="Disordered" evidence="1">
    <location>
        <begin position="1"/>
        <end position="32"/>
    </location>
</feature>
<evidence type="ECO:0000256" key="2">
    <source>
        <dbReference type="SAM" id="Phobius"/>
    </source>
</evidence>
<gene>
    <name evidence="3" type="ORF">HHK36_001545</name>
</gene>
<reference evidence="3 4" key="1">
    <citation type="submission" date="2020-04" db="EMBL/GenBank/DDBJ databases">
        <title>Plant Genome Project.</title>
        <authorList>
            <person name="Zhang R.-G."/>
        </authorList>
    </citation>
    <scope>NUCLEOTIDE SEQUENCE [LARGE SCALE GENOMIC DNA]</scope>
    <source>
        <strain evidence="3">YNK0</strain>
        <tissue evidence="3">Leaf</tissue>
    </source>
</reference>